<feature type="transmembrane region" description="Helical" evidence="1">
    <location>
        <begin position="60"/>
        <end position="83"/>
    </location>
</feature>
<evidence type="ECO:0000256" key="1">
    <source>
        <dbReference type="SAM" id="Phobius"/>
    </source>
</evidence>
<feature type="transmembrane region" description="Helical" evidence="1">
    <location>
        <begin position="37"/>
        <end position="54"/>
    </location>
</feature>
<keyword evidence="1" id="KW-0812">Transmembrane</keyword>
<feature type="transmembrane region" description="Helical" evidence="1">
    <location>
        <begin position="215"/>
        <end position="234"/>
    </location>
</feature>
<feature type="transmembrane region" description="Helical" evidence="1">
    <location>
        <begin position="149"/>
        <end position="167"/>
    </location>
</feature>
<dbReference type="Pfam" id="PF00892">
    <property type="entry name" value="EamA"/>
    <property type="match status" value="1"/>
</dbReference>
<feature type="transmembrane region" description="Helical" evidence="1">
    <location>
        <begin position="117"/>
        <end position="137"/>
    </location>
</feature>
<reference evidence="3 4" key="1">
    <citation type="submission" date="2021-04" db="EMBL/GenBank/DDBJ databases">
        <authorList>
            <person name="Pira H."/>
            <person name="Risdian C."/>
            <person name="Wink J."/>
        </authorList>
    </citation>
    <scope>NUCLEOTIDE SEQUENCE [LARGE SCALE GENOMIC DNA]</scope>
    <source>
        <strain evidence="3 4">DSM 107782</strain>
    </source>
</reference>
<dbReference type="Gene3D" id="1.10.3730.20">
    <property type="match status" value="1"/>
</dbReference>
<feature type="domain" description="EamA" evidence="2">
    <location>
        <begin position="150"/>
        <end position="283"/>
    </location>
</feature>
<feature type="transmembrane region" description="Helical" evidence="1">
    <location>
        <begin position="179"/>
        <end position="199"/>
    </location>
</feature>
<feature type="transmembrane region" description="Helical" evidence="1">
    <location>
        <begin position="270"/>
        <end position="286"/>
    </location>
</feature>
<organism evidence="3 4">
    <name type="scientific">Pacificimonas aurantium</name>
    <dbReference type="NCBI Taxonomy" id="1250540"/>
    <lineage>
        <taxon>Bacteria</taxon>
        <taxon>Pseudomonadati</taxon>
        <taxon>Pseudomonadota</taxon>
        <taxon>Alphaproteobacteria</taxon>
        <taxon>Sphingomonadales</taxon>
        <taxon>Sphingosinicellaceae</taxon>
        <taxon>Pacificimonas</taxon>
    </lineage>
</organism>
<protein>
    <submittedName>
        <fullName evidence="3">EamA family transporter</fullName>
    </submittedName>
</protein>
<comment type="caution">
    <text evidence="3">The sequence shown here is derived from an EMBL/GenBank/DDBJ whole genome shotgun (WGS) entry which is preliminary data.</text>
</comment>
<accession>A0ABS7WP11</accession>
<feature type="transmembrane region" description="Helical" evidence="1">
    <location>
        <begin position="90"/>
        <end position="111"/>
    </location>
</feature>
<dbReference type="InterPro" id="IPR000620">
    <property type="entry name" value="EamA_dom"/>
</dbReference>
<dbReference type="SUPFAM" id="SSF103481">
    <property type="entry name" value="Multidrug resistance efflux transporter EmrE"/>
    <property type="match status" value="2"/>
</dbReference>
<keyword evidence="1" id="KW-1133">Transmembrane helix</keyword>
<sequence length="287" mass="29772">MLSPELLALALGLFSALTLAAANLSVKAGADILSSRAILQCSAALMVAPALFVVPPPDAATWRALAVAVPAHFAYQLVLVGALKHGELSLVFPIMRGGAPLLTGLLAWLVLGEALSLPAVLGLVIATLAVVAFALPPRGVGLLAHPDRRALLFALLTAAGIALYNVTDAAGVRAAPSPFTFIVLLFMFDCLGITPLALWRRRGRWGEIIRAKWRYGLAGGGLSILSYGAALYAFSLTEAARVSAVRETSVVFAALFGALILKEGFGTRRIVAALILAGGLAILQFAG</sequence>
<dbReference type="EMBL" id="JAGSGB010000002">
    <property type="protein sequence ID" value="MBZ6379338.1"/>
    <property type="molecule type" value="Genomic_DNA"/>
</dbReference>
<dbReference type="Proteomes" id="UP000824621">
    <property type="component" value="Unassembled WGS sequence"/>
</dbReference>
<evidence type="ECO:0000313" key="4">
    <source>
        <dbReference type="Proteomes" id="UP000824621"/>
    </source>
</evidence>
<gene>
    <name evidence="3" type="ORF">KCN53_11915</name>
</gene>
<evidence type="ECO:0000259" key="2">
    <source>
        <dbReference type="Pfam" id="PF00892"/>
    </source>
</evidence>
<dbReference type="RefSeq" id="WP_207790604.1">
    <property type="nucleotide sequence ID" value="NZ_JAGSGB010000002.1"/>
</dbReference>
<keyword evidence="4" id="KW-1185">Reference proteome</keyword>
<feature type="transmembrane region" description="Helical" evidence="1">
    <location>
        <begin position="240"/>
        <end position="261"/>
    </location>
</feature>
<name>A0ABS7WP11_9SPHN</name>
<evidence type="ECO:0000313" key="3">
    <source>
        <dbReference type="EMBL" id="MBZ6379338.1"/>
    </source>
</evidence>
<keyword evidence="1" id="KW-0472">Membrane</keyword>
<proteinExistence type="predicted"/>
<dbReference type="InterPro" id="IPR037185">
    <property type="entry name" value="EmrE-like"/>
</dbReference>
<feature type="transmembrane region" description="Helical" evidence="1">
    <location>
        <begin position="6"/>
        <end position="25"/>
    </location>
</feature>